<keyword evidence="1" id="KW-0378">Hydrolase</keyword>
<dbReference type="GO" id="GO:0016787">
    <property type="term" value="F:hydrolase activity"/>
    <property type="evidence" value="ECO:0007669"/>
    <property type="project" value="UniProtKB-KW"/>
</dbReference>
<reference evidence="2" key="1">
    <citation type="submission" date="2016-10" db="EMBL/GenBank/DDBJ databases">
        <authorList>
            <person name="Varghese N."/>
            <person name="Submissions S."/>
        </authorList>
    </citation>
    <scope>NUCLEOTIDE SEQUENCE [LARGE SCALE GENOMIC DNA]</scope>
    <source>
        <strain evidence="2">DSM 17298</strain>
    </source>
</reference>
<dbReference type="AlphaFoldDB" id="A0A1H5X8P2"/>
<name>A0A1H5X8P2_9BACT</name>
<keyword evidence="2" id="KW-1185">Reference proteome</keyword>
<dbReference type="PANTHER" id="PTHR38659:SF2">
    <property type="entry name" value="HDIG DOMAIN PROTEIN"/>
    <property type="match status" value="1"/>
</dbReference>
<dbReference type="SUPFAM" id="SSF109604">
    <property type="entry name" value="HD-domain/PDEase-like"/>
    <property type="match status" value="1"/>
</dbReference>
<evidence type="ECO:0000313" key="2">
    <source>
        <dbReference type="Proteomes" id="UP000236736"/>
    </source>
</evidence>
<dbReference type="RefSeq" id="WP_103925061.1">
    <property type="nucleotide sequence ID" value="NZ_FNVR01000012.1"/>
</dbReference>
<gene>
    <name evidence="1" type="ORF">SAMN03080598_02407</name>
</gene>
<dbReference type="EMBL" id="FNVR01000012">
    <property type="protein sequence ID" value="SEG07737.1"/>
    <property type="molecule type" value="Genomic_DNA"/>
</dbReference>
<accession>A0A1H5X8P2</accession>
<evidence type="ECO:0000313" key="1">
    <source>
        <dbReference type="EMBL" id="SEG07737.1"/>
    </source>
</evidence>
<protein>
    <submittedName>
        <fullName evidence="1">Predicted hydrolase, HD superfamily</fullName>
    </submittedName>
</protein>
<dbReference type="PANTHER" id="PTHR38659">
    <property type="entry name" value="METAL-DEPENDENT PHOSPHOHYDROLASE"/>
    <property type="match status" value="1"/>
</dbReference>
<sequence length="203" mass="23168">MEYNSLFLSRTSFGDPRNLGKILTREEAKMLLDDWVKNEKLKVHMKQVGHLMKVFATLKGFDDLTVQKWYLAGLLHDADWDQWPEQHCKRIIGELEAREIDPEVIRAIASHGPRYFGVEPEHEIDKMLYAFDELSGFVHAYSLMRPEGYTGMEVKGVKKRLKDKTFAAQVSREDIADASSRAGIPVEELIQFVISNQGAADLG</sequence>
<dbReference type="STRING" id="1120964.GCA_001313265_02055"/>
<dbReference type="OrthoDB" id="9801160at2"/>
<organism evidence="1 2">
    <name type="scientific">Algoriphagus boritolerans DSM 17298 = JCM 18970</name>
    <dbReference type="NCBI Taxonomy" id="1120964"/>
    <lineage>
        <taxon>Bacteria</taxon>
        <taxon>Pseudomonadati</taxon>
        <taxon>Bacteroidota</taxon>
        <taxon>Cytophagia</taxon>
        <taxon>Cytophagales</taxon>
        <taxon>Cyclobacteriaceae</taxon>
        <taxon>Algoriphagus</taxon>
    </lineage>
</organism>
<dbReference type="Proteomes" id="UP000236736">
    <property type="component" value="Unassembled WGS sequence"/>
</dbReference>
<proteinExistence type="predicted"/>